<comment type="caution">
    <text evidence="1">The sequence shown here is derived from an EMBL/GenBank/DDBJ whole genome shotgun (WGS) entry which is preliminary data.</text>
</comment>
<dbReference type="Pfam" id="PF05258">
    <property type="entry name" value="DciA"/>
    <property type="match status" value="1"/>
</dbReference>
<name>A0A2I0CLX0_9PSED</name>
<dbReference type="EMBL" id="PIYS01000029">
    <property type="protein sequence ID" value="PKF70134.1"/>
    <property type="molecule type" value="Genomic_DNA"/>
</dbReference>
<evidence type="ECO:0000313" key="2">
    <source>
        <dbReference type="Proteomes" id="UP000242861"/>
    </source>
</evidence>
<dbReference type="InterPro" id="IPR007922">
    <property type="entry name" value="DciA-like"/>
</dbReference>
<dbReference type="AlphaFoldDB" id="A0A2I0CLX0"/>
<accession>A0A2I0CLX0</accession>
<sequence>MSFRPLDAKAPALLLRELKPLRDLLHSAEQLNRLQQLLDGQLQPAARPFCRLASWREGILLLIITDSQWATRLRYQERRLLRQLQGLAEFRGLQRILFKVQPTRTGLGCSIAPPQRSASARANLLESAEDIRDPRLKAALQRLAEHVQPDD</sequence>
<dbReference type="RefSeq" id="WP_101194291.1">
    <property type="nucleotide sequence ID" value="NZ_PIYS01000029.1"/>
</dbReference>
<organism evidence="1 2">
    <name type="scientific">Pseudomonas fluvialis</name>
    <dbReference type="NCBI Taxonomy" id="1793966"/>
    <lineage>
        <taxon>Bacteria</taxon>
        <taxon>Pseudomonadati</taxon>
        <taxon>Pseudomonadota</taxon>
        <taxon>Gammaproteobacteria</taxon>
        <taxon>Pseudomonadales</taxon>
        <taxon>Pseudomonadaceae</taxon>
        <taxon>Pseudomonas</taxon>
    </lineage>
</organism>
<dbReference type="Proteomes" id="UP000242861">
    <property type="component" value="Unassembled WGS sequence"/>
</dbReference>
<evidence type="ECO:0000313" key="1">
    <source>
        <dbReference type="EMBL" id="PKF70134.1"/>
    </source>
</evidence>
<protein>
    <submittedName>
        <fullName evidence="1">DUF721 domain-containing protein</fullName>
    </submittedName>
</protein>
<gene>
    <name evidence="1" type="ORF">CW360_15240</name>
</gene>
<proteinExistence type="predicted"/>
<reference evidence="2" key="1">
    <citation type="submission" date="2017-12" db="EMBL/GenBank/DDBJ databases">
        <authorList>
            <person name="Yu X.-Y."/>
        </authorList>
    </citation>
    <scope>NUCLEOTIDE SEQUENCE [LARGE SCALE GENOMIC DNA]</scope>
    <source>
        <strain evidence="2">ZYSR67-Z</strain>
    </source>
</reference>